<organism evidence="4 5">
    <name type="scientific">Insolitispirillum peregrinum</name>
    <dbReference type="NCBI Taxonomy" id="80876"/>
    <lineage>
        <taxon>Bacteria</taxon>
        <taxon>Pseudomonadati</taxon>
        <taxon>Pseudomonadota</taxon>
        <taxon>Alphaproteobacteria</taxon>
        <taxon>Rhodospirillales</taxon>
        <taxon>Novispirillaceae</taxon>
        <taxon>Insolitispirillum</taxon>
    </lineage>
</organism>
<keyword evidence="1 3" id="KW-0472">Membrane</keyword>
<protein>
    <recommendedName>
        <fullName evidence="1">ATP synthase protein I</fullName>
    </recommendedName>
</protein>
<accession>A0A1N7Q082</accession>
<keyword evidence="3" id="KW-0812">Transmembrane</keyword>
<proteinExistence type="inferred from homology"/>
<keyword evidence="5" id="KW-1185">Reference proteome</keyword>
<dbReference type="AlphaFoldDB" id="A0A1N7Q082"/>
<dbReference type="Proteomes" id="UP000185678">
    <property type="component" value="Unassembled WGS sequence"/>
</dbReference>
<comment type="function">
    <text evidence="1">A possible function for this protein is to guide the assembly of the membrane sector of the ATPase enzyme complex.</text>
</comment>
<evidence type="ECO:0000256" key="3">
    <source>
        <dbReference type="SAM" id="Phobius"/>
    </source>
</evidence>
<dbReference type="RefSeq" id="WP_076401907.1">
    <property type="nucleotide sequence ID" value="NZ_FTOA01000009.1"/>
</dbReference>
<evidence type="ECO:0000256" key="2">
    <source>
        <dbReference type="SAM" id="MobiDB-lite"/>
    </source>
</evidence>
<keyword evidence="1" id="KW-0813">Transport</keyword>
<evidence type="ECO:0000256" key="1">
    <source>
        <dbReference type="PIRNR" id="PIRNR032126"/>
    </source>
</evidence>
<dbReference type="Pfam" id="PF09527">
    <property type="entry name" value="ATPase_gene1"/>
    <property type="match status" value="1"/>
</dbReference>
<dbReference type="GO" id="GO:1902600">
    <property type="term" value="P:proton transmembrane transport"/>
    <property type="evidence" value="ECO:0007669"/>
    <property type="project" value="UniProtKB-KW"/>
</dbReference>
<dbReference type="InterPro" id="IPR016989">
    <property type="entry name" value="Atp1_alphaprobac"/>
</dbReference>
<name>A0A1N7Q082_9PROT</name>
<feature type="region of interest" description="Disordered" evidence="2">
    <location>
        <begin position="22"/>
        <end position="43"/>
    </location>
</feature>
<gene>
    <name evidence="4" type="ORF">SAMN05421779_10933</name>
</gene>
<evidence type="ECO:0000313" key="5">
    <source>
        <dbReference type="Proteomes" id="UP000185678"/>
    </source>
</evidence>
<comment type="similarity">
    <text evidence="1">Belongs to the bacterial AtpI family.</text>
</comment>
<reference evidence="4 5" key="1">
    <citation type="submission" date="2017-01" db="EMBL/GenBank/DDBJ databases">
        <authorList>
            <person name="Mah S.A."/>
            <person name="Swanson W.J."/>
            <person name="Moy G.W."/>
            <person name="Vacquier V.D."/>
        </authorList>
    </citation>
    <scope>NUCLEOTIDE SEQUENCE [LARGE SCALE GENOMIC DNA]</scope>
    <source>
        <strain evidence="4 5">DSM 11589</strain>
    </source>
</reference>
<dbReference type="STRING" id="80876.SAMN05421779_10933"/>
<keyword evidence="1" id="KW-0406">Ion transport</keyword>
<keyword evidence="1" id="KW-0375">Hydrogen ion transport</keyword>
<dbReference type="PIRSF" id="PIRSF032126">
    <property type="entry name" value="F0F1_ATP_synthase_subunit_I"/>
    <property type="match status" value="1"/>
</dbReference>
<dbReference type="EMBL" id="FTOA01000009">
    <property type="protein sequence ID" value="SIT16241.1"/>
    <property type="molecule type" value="Genomic_DNA"/>
</dbReference>
<keyword evidence="3" id="KW-1133">Transmembrane helix</keyword>
<dbReference type="OrthoDB" id="15401at2"/>
<dbReference type="InterPro" id="IPR032820">
    <property type="entry name" value="ATPase_put"/>
</dbReference>
<evidence type="ECO:0000313" key="4">
    <source>
        <dbReference type="EMBL" id="SIT16241.1"/>
    </source>
</evidence>
<dbReference type="GO" id="GO:0045259">
    <property type="term" value="C:proton-transporting ATP synthase complex"/>
    <property type="evidence" value="ECO:0007669"/>
    <property type="project" value="UniProtKB-UniRule"/>
</dbReference>
<feature type="transmembrane region" description="Helical" evidence="3">
    <location>
        <begin position="73"/>
        <end position="94"/>
    </location>
</feature>
<sequence length="122" mass="12838">MTDDDKTSSSLGDLDARLKALRKDAPGEGQGGSRRGPMNPSGVGLATRIGVEMVTTTLVGTALGYGLDKWLGSMPWLMIVFMLLGGAAGVSNVYRVVKGLDDSVGLGRAIERKKQDSDPNDQ</sequence>